<accession>A0A0K0FQS8</accession>
<dbReference type="WBParaSite" id="SVE_1200800.1">
    <property type="protein sequence ID" value="SVE_1200800.1"/>
    <property type="gene ID" value="SVE_1200800"/>
</dbReference>
<feature type="region of interest" description="Disordered" evidence="1">
    <location>
        <begin position="29"/>
        <end position="116"/>
    </location>
</feature>
<protein>
    <submittedName>
        <fullName evidence="3">Ovule protein</fullName>
    </submittedName>
</protein>
<name>A0A0K0FQS8_STRVS</name>
<evidence type="ECO:0000313" key="2">
    <source>
        <dbReference type="Proteomes" id="UP000035680"/>
    </source>
</evidence>
<feature type="compositionally biased region" description="Basic and acidic residues" evidence="1">
    <location>
        <begin position="93"/>
        <end position="116"/>
    </location>
</feature>
<proteinExistence type="predicted"/>
<evidence type="ECO:0000313" key="3">
    <source>
        <dbReference type="WBParaSite" id="SVE_1200800.1"/>
    </source>
</evidence>
<feature type="compositionally biased region" description="Polar residues" evidence="1">
    <location>
        <begin position="29"/>
        <end position="47"/>
    </location>
</feature>
<keyword evidence="2" id="KW-1185">Reference proteome</keyword>
<dbReference type="AlphaFoldDB" id="A0A0K0FQS8"/>
<dbReference type="Proteomes" id="UP000035680">
    <property type="component" value="Unassembled WGS sequence"/>
</dbReference>
<evidence type="ECO:0000256" key="1">
    <source>
        <dbReference type="SAM" id="MobiDB-lite"/>
    </source>
</evidence>
<sequence length="116" mass="12931">MEKRLALRASSDERSEATASVQFSFQEYTSENSLPLETPSALENSSLSEKHSQSENKLMKLNDKGESRLPIKIEGQNVEENLEQSSLNSQEKIGNKEEGCSNEERSLLGDLPKVDT</sequence>
<feature type="compositionally biased region" description="Basic and acidic residues" evidence="1">
    <location>
        <begin position="48"/>
        <end position="71"/>
    </location>
</feature>
<reference evidence="2" key="1">
    <citation type="submission" date="2014-07" db="EMBL/GenBank/DDBJ databases">
        <authorList>
            <person name="Martin A.A"/>
            <person name="De Silva N."/>
        </authorList>
    </citation>
    <scope>NUCLEOTIDE SEQUENCE</scope>
</reference>
<feature type="compositionally biased region" description="Polar residues" evidence="1">
    <location>
        <begin position="83"/>
        <end position="92"/>
    </location>
</feature>
<reference evidence="3" key="2">
    <citation type="submission" date="2015-08" db="UniProtKB">
        <authorList>
            <consortium name="WormBaseParasite"/>
        </authorList>
    </citation>
    <scope>IDENTIFICATION</scope>
</reference>
<organism evidence="2 3">
    <name type="scientific">Strongyloides venezuelensis</name>
    <name type="common">Threadworm</name>
    <dbReference type="NCBI Taxonomy" id="75913"/>
    <lineage>
        <taxon>Eukaryota</taxon>
        <taxon>Metazoa</taxon>
        <taxon>Ecdysozoa</taxon>
        <taxon>Nematoda</taxon>
        <taxon>Chromadorea</taxon>
        <taxon>Rhabditida</taxon>
        <taxon>Tylenchina</taxon>
        <taxon>Panagrolaimomorpha</taxon>
        <taxon>Strongyloidoidea</taxon>
        <taxon>Strongyloididae</taxon>
        <taxon>Strongyloides</taxon>
    </lineage>
</organism>